<comment type="caution">
    <text evidence="2">The sequence shown here is derived from an EMBL/GenBank/DDBJ whole genome shotgun (WGS) entry which is preliminary data.</text>
</comment>
<dbReference type="PROSITE" id="PS50011">
    <property type="entry name" value="PROTEIN_KINASE_DOM"/>
    <property type="match status" value="1"/>
</dbReference>
<dbReference type="InterPro" id="IPR008271">
    <property type="entry name" value="Ser/Thr_kinase_AS"/>
</dbReference>
<accession>A0A1B8AUV8</accession>
<dbReference type="CDD" id="cd00180">
    <property type="entry name" value="PKc"/>
    <property type="match status" value="1"/>
</dbReference>
<sequence>MASSQYCRAGPVIFTLVPLNMNSLEALEDFRNRRFCERPGQETLPDEIYITFNPHRPEGIYPSTIGRAGDIRLPRTFPASIQCAFEIHKDTGEVMLVDKSPDQSCYVRYSTNTDEILDFTDFGAMVICPHAHEIILHFGEGESDSWMLWAINWWHMPGPVDMEAWAAQVGFHARIGQNMTLQSIPPTRRLDFDGANRENRYLPRDNIKRKPGTIVTKGIDALTGHLVAIKTVKDRKPGRYRLEGEAIKELSTDLNHSHVMEFLQVEIKTDHFELVMELQDGNVYELARNEKFADARNLFQFGDNVGRPLMHQMLQALDYLCWKDITHRDVKPSNILYRRIDKHTYHYRLTDFGMATTAPHPRRGDGDSMFMPPEVLYLDGDHTTKIDIWSLCVSFCCIFGFKLTLSDKFEVYDKHGRVHPDWIPVLETMVVVDSNNRVSAGDVLTEMFEGVGRVTAE</sequence>
<evidence type="ECO:0000259" key="1">
    <source>
        <dbReference type="PROSITE" id="PS50011"/>
    </source>
</evidence>
<dbReference type="PROSITE" id="PS00108">
    <property type="entry name" value="PROTEIN_KINASE_ST"/>
    <property type="match status" value="1"/>
</dbReference>
<reference evidence="2 3" key="1">
    <citation type="submission" date="2016-06" db="EMBL/GenBank/DDBJ databases">
        <title>Living apart together: crosstalk between the core and supernumerary genomes in a fungal plant pathogen.</title>
        <authorList>
            <person name="Vanheule A."/>
            <person name="Audenaert K."/>
            <person name="Warris S."/>
            <person name="Van De Geest H."/>
            <person name="Schijlen E."/>
            <person name="Hofte M."/>
            <person name="De Saeger S."/>
            <person name="Haesaert G."/>
            <person name="Waalwijk C."/>
            <person name="Van Der Lee T."/>
        </authorList>
    </citation>
    <scope>NUCLEOTIDE SEQUENCE [LARGE SCALE GENOMIC DNA]</scope>
    <source>
        <strain evidence="2 3">2516</strain>
    </source>
</reference>
<dbReference type="InterPro" id="IPR011009">
    <property type="entry name" value="Kinase-like_dom_sf"/>
</dbReference>
<dbReference type="Pfam" id="PF00069">
    <property type="entry name" value="Pkinase"/>
    <property type="match status" value="1"/>
</dbReference>
<proteinExistence type="predicted"/>
<dbReference type="SUPFAM" id="SSF56112">
    <property type="entry name" value="Protein kinase-like (PK-like)"/>
    <property type="match status" value="1"/>
</dbReference>
<dbReference type="SMART" id="SM00220">
    <property type="entry name" value="S_TKc"/>
    <property type="match status" value="1"/>
</dbReference>
<dbReference type="GO" id="GO:0044773">
    <property type="term" value="P:mitotic DNA damage checkpoint signaling"/>
    <property type="evidence" value="ECO:0007669"/>
    <property type="project" value="TreeGrafter"/>
</dbReference>
<feature type="domain" description="Protein kinase" evidence="1">
    <location>
        <begin position="201"/>
        <end position="449"/>
    </location>
</feature>
<dbReference type="Proteomes" id="UP000091967">
    <property type="component" value="Unassembled WGS sequence"/>
</dbReference>
<dbReference type="PANTHER" id="PTHR44167">
    <property type="entry name" value="OVARIAN-SPECIFIC SERINE/THREONINE-PROTEIN KINASE LOK-RELATED"/>
    <property type="match status" value="1"/>
</dbReference>
<dbReference type="PANTHER" id="PTHR44167:SF30">
    <property type="entry name" value="PHOSPHORYLASE KINASE"/>
    <property type="match status" value="1"/>
</dbReference>
<evidence type="ECO:0000313" key="2">
    <source>
        <dbReference type="EMBL" id="OBS24156.1"/>
    </source>
</evidence>
<dbReference type="EMBL" id="LYXU01000002">
    <property type="protein sequence ID" value="OBS24156.1"/>
    <property type="molecule type" value="Genomic_DNA"/>
</dbReference>
<evidence type="ECO:0000313" key="3">
    <source>
        <dbReference type="Proteomes" id="UP000091967"/>
    </source>
</evidence>
<dbReference type="OrthoDB" id="4062651at2759"/>
<organism evidence="2 3">
    <name type="scientific">Fusarium poae</name>
    <dbReference type="NCBI Taxonomy" id="36050"/>
    <lineage>
        <taxon>Eukaryota</taxon>
        <taxon>Fungi</taxon>
        <taxon>Dikarya</taxon>
        <taxon>Ascomycota</taxon>
        <taxon>Pezizomycotina</taxon>
        <taxon>Sordariomycetes</taxon>
        <taxon>Hypocreomycetidae</taxon>
        <taxon>Hypocreales</taxon>
        <taxon>Nectriaceae</taxon>
        <taxon>Fusarium</taxon>
    </lineage>
</organism>
<dbReference type="GO" id="GO:0005634">
    <property type="term" value="C:nucleus"/>
    <property type="evidence" value="ECO:0007669"/>
    <property type="project" value="TreeGrafter"/>
</dbReference>
<dbReference type="Gene3D" id="1.10.510.10">
    <property type="entry name" value="Transferase(Phosphotransferase) domain 1"/>
    <property type="match status" value="1"/>
</dbReference>
<protein>
    <recommendedName>
        <fullName evidence="1">Protein kinase domain-containing protein</fullName>
    </recommendedName>
</protein>
<dbReference type="AlphaFoldDB" id="A0A1B8AUV8"/>
<dbReference type="InterPro" id="IPR000719">
    <property type="entry name" value="Prot_kinase_dom"/>
</dbReference>
<keyword evidence="3" id="KW-1185">Reference proteome</keyword>
<dbReference type="OMA" id="NAPFDNA"/>
<dbReference type="STRING" id="36050.A0A1B8AUV8"/>
<name>A0A1B8AUV8_FUSPO</name>
<dbReference type="GO" id="GO:0004674">
    <property type="term" value="F:protein serine/threonine kinase activity"/>
    <property type="evidence" value="ECO:0007669"/>
    <property type="project" value="TreeGrafter"/>
</dbReference>
<dbReference type="GO" id="GO:0005524">
    <property type="term" value="F:ATP binding"/>
    <property type="evidence" value="ECO:0007669"/>
    <property type="project" value="InterPro"/>
</dbReference>
<gene>
    <name evidence="2" type="ORF">FPOA_04703</name>
</gene>